<evidence type="ECO:0000313" key="2">
    <source>
        <dbReference type="WBParaSite" id="ES5_v2.g28499.t1"/>
    </source>
</evidence>
<protein>
    <submittedName>
        <fullName evidence="2">Uncharacterized protein</fullName>
    </submittedName>
</protein>
<reference evidence="2" key="1">
    <citation type="submission" date="2022-11" db="UniProtKB">
        <authorList>
            <consortium name="WormBaseParasite"/>
        </authorList>
    </citation>
    <scope>IDENTIFICATION</scope>
</reference>
<accession>A0AC34GFL3</accession>
<evidence type="ECO:0000313" key="1">
    <source>
        <dbReference type="Proteomes" id="UP000887579"/>
    </source>
</evidence>
<dbReference type="Proteomes" id="UP000887579">
    <property type="component" value="Unplaced"/>
</dbReference>
<name>A0AC34GFL3_9BILA</name>
<sequence length="158" mass="18821">MSDDYQLLKQEIIERSKAKTWKKAKKEWKLDYSYDATEVERCLCGFAGLKECCVIKNTVNQNVAVVGNVCVRKFADFSVYDSYWMSFYDLTPDMRISLNLPAINYCFDKGWINELHFDFLTDTYDKFYHELTQDQQFLRRALNKTVYDRFFEGIAEKE</sequence>
<dbReference type="WBParaSite" id="ES5_v2.g28499.t1">
    <property type="protein sequence ID" value="ES5_v2.g28499.t1"/>
    <property type="gene ID" value="ES5_v2.g28499"/>
</dbReference>
<proteinExistence type="predicted"/>
<organism evidence="1 2">
    <name type="scientific">Panagrolaimus sp. ES5</name>
    <dbReference type="NCBI Taxonomy" id="591445"/>
    <lineage>
        <taxon>Eukaryota</taxon>
        <taxon>Metazoa</taxon>
        <taxon>Ecdysozoa</taxon>
        <taxon>Nematoda</taxon>
        <taxon>Chromadorea</taxon>
        <taxon>Rhabditida</taxon>
        <taxon>Tylenchina</taxon>
        <taxon>Panagrolaimomorpha</taxon>
        <taxon>Panagrolaimoidea</taxon>
        <taxon>Panagrolaimidae</taxon>
        <taxon>Panagrolaimus</taxon>
    </lineage>
</organism>